<protein>
    <submittedName>
        <fullName evidence="2">Uncharacterized protein</fullName>
    </submittedName>
</protein>
<feature type="compositionally biased region" description="Basic and acidic residues" evidence="1">
    <location>
        <begin position="22"/>
        <end position="44"/>
    </location>
</feature>
<feature type="region of interest" description="Disordered" evidence="1">
    <location>
        <begin position="1"/>
        <end position="63"/>
    </location>
</feature>
<dbReference type="EMBL" id="WHUW01000001">
    <property type="protein sequence ID" value="KAF8452831.1"/>
    <property type="molecule type" value="Genomic_DNA"/>
</dbReference>
<sequence>MYPRSVLSSPALSSASRLSDGSSRHSDQGHRTKSQPDFEIERPLKGTTNPPSKRPSSRRLKSDYAAEHALRGSVSRLLSAKARPFTTCGRIPLDPSALVLFFRSKRMPQQSGITHSLDFPIDVDYDTPPALDVLLAACRPHQTAGINVYPDRDSLFYPPNLPLTATLEIANHPILDAVRNAIFPNLPVGHYLITVRDRLEVMASGCRMTPQPRTLRNDGRVATIVVTLPVQYRGGALIVRDAEGSEEKFFGGGQPGEVEWAAFLAECEYEVETVQQGCRMSISFAVHLKTYGPSVDPLITPSEHFLDLLSPVLSLTRGRKVAFYLTQDYGINPAETIAELLVPHLKGSDSLLYHALKVFKLAPELHWAAGGYIWPLDRTVECGGDAVPETPAMMGFGAPYTSPSKRSVTMQARPMSYYGSPAEDEELDMLKTDSDIIRSRVEESGAIPLVEAEIVVLSDWAGQMTKERVHFASGGDLEKLVVNIMMVTYVP</sequence>
<keyword evidence="3" id="KW-1185">Reference proteome</keyword>
<evidence type="ECO:0000313" key="3">
    <source>
        <dbReference type="Proteomes" id="UP001194468"/>
    </source>
</evidence>
<evidence type="ECO:0000313" key="2">
    <source>
        <dbReference type="EMBL" id="KAF8452831.1"/>
    </source>
</evidence>
<dbReference type="Proteomes" id="UP001194468">
    <property type="component" value="Unassembled WGS sequence"/>
</dbReference>
<reference evidence="2" key="2">
    <citation type="journal article" date="2020" name="Nat. Commun.">
        <title>Large-scale genome sequencing of mycorrhizal fungi provides insights into the early evolution of symbiotic traits.</title>
        <authorList>
            <person name="Miyauchi S."/>
            <person name="Kiss E."/>
            <person name="Kuo A."/>
            <person name="Drula E."/>
            <person name="Kohler A."/>
            <person name="Sanchez-Garcia M."/>
            <person name="Morin E."/>
            <person name="Andreopoulos B."/>
            <person name="Barry K.W."/>
            <person name="Bonito G."/>
            <person name="Buee M."/>
            <person name="Carver A."/>
            <person name="Chen C."/>
            <person name="Cichocki N."/>
            <person name="Clum A."/>
            <person name="Culley D."/>
            <person name="Crous P.W."/>
            <person name="Fauchery L."/>
            <person name="Girlanda M."/>
            <person name="Hayes R.D."/>
            <person name="Keri Z."/>
            <person name="LaButti K."/>
            <person name="Lipzen A."/>
            <person name="Lombard V."/>
            <person name="Magnuson J."/>
            <person name="Maillard F."/>
            <person name="Murat C."/>
            <person name="Nolan M."/>
            <person name="Ohm R.A."/>
            <person name="Pangilinan J."/>
            <person name="Pereira M.F."/>
            <person name="Perotto S."/>
            <person name="Peter M."/>
            <person name="Pfister S."/>
            <person name="Riley R."/>
            <person name="Sitrit Y."/>
            <person name="Stielow J.B."/>
            <person name="Szollosi G."/>
            <person name="Zifcakova L."/>
            <person name="Stursova M."/>
            <person name="Spatafora J.W."/>
            <person name="Tedersoo L."/>
            <person name="Vaario L.M."/>
            <person name="Yamada A."/>
            <person name="Yan M."/>
            <person name="Wang P."/>
            <person name="Xu J."/>
            <person name="Bruns T."/>
            <person name="Baldrian P."/>
            <person name="Vilgalys R."/>
            <person name="Dunand C."/>
            <person name="Henrissat B."/>
            <person name="Grigoriev I.V."/>
            <person name="Hibbett D."/>
            <person name="Nagy L.G."/>
            <person name="Martin F.M."/>
        </authorList>
    </citation>
    <scope>NUCLEOTIDE SEQUENCE</scope>
    <source>
        <strain evidence="2">BED1</strain>
    </source>
</reference>
<evidence type="ECO:0000256" key="1">
    <source>
        <dbReference type="SAM" id="MobiDB-lite"/>
    </source>
</evidence>
<comment type="caution">
    <text evidence="2">The sequence shown here is derived from an EMBL/GenBank/DDBJ whole genome shotgun (WGS) entry which is preliminary data.</text>
</comment>
<accession>A0AAD4C9G5</accession>
<name>A0AAD4C9G5_BOLED</name>
<organism evidence="2 3">
    <name type="scientific">Boletus edulis BED1</name>
    <dbReference type="NCBI Taxonomy" id="1328754"/>
    <lineage>
        <taxon>Eukaryota</taxon>
        <taxon>Fungi</taxon>
        <taxon>Dikarya</taxon>
        <taxon>Basidiomycota</taxon>
        <taxon>Agaricomycotina</taxon>
        <taxon>Agaricomycetes</taxon>
        <taxon>Agaricomycetidae</taxon>
        <taxon>Boletales</taxon>
        <taxon>Boletineae</taxon>
        <taxon>Boletaceae</taxon>
        <taxon>Boletoideae</taxon>
        <taxon>Boletus</taxon>
    </lineage>
</organism>
<reference evidence="2" key="1">
    <citation type="submission" date="2019-10" db="EMBL/GenBank/DDBJ databases">
        <authorList>
            <consortium name="DOE Joint Genome Institute"/>
            <person name="Kuo A."/>
            <person name="Miyauchi S."/>
            <person name="Kiss E."/>
            <person name="Drula E."/>
            <person name="Kohler A."/>
            <person name="Sanchez-Garcia M."/>
            <person name="Andreopoulos B."/>
            <person name="Barry K.W."/>
            <person name="Bonito G."/>
            <person name="Buee M."/>
            <person name="Carver A."/>
            <person name="Chen C."/>
            <person name="Cichocki N."/>
            <person name="Clum A."/>
            <person name="Culley D."/>
            <person name="Crous P.W."/>
            <person name="Fauchery L."/>
            <person name="Girlanda M."/>
            <person name="Hayes R."/>
            <person name="Keri Z."/>
            <person name="LaButti K."/>
            <person name="Lipzen A."/>
            <person name="Lombard V."/>
            <person name="Magnuson J."/>
            <person name="Maillard F."/>
            <person name="Morin E."/>
            <person name="Murat C."/>
            <person name="Nolan M."/>
            <person name="Ohm R."/>
            <person name="Pangilinan J."/>
            <person name="Pereira M."/>
            <person name="Perotto S."/>
            <person name="Peter M."/>
            <person name="Riley R."/>
            <person name="Sitrit Y."/>
            <person name="Stielow B."/>
            <person name="Szollosi G."/>
            <person name="Zifcakova L."/>
            <person name="Stursova M."/>
            <person name="Spatafora J.W."/>
            <person name="Tedersoo L."/>
            <person name="Vaario L.-M."/>
            <person name="Yamada A."/>
            <person name="Yan M."/>
            <person name="Wang P."/>
            <person name="Xu J."/>
            <person name="Bruns T."/>
            <person name="Baldrian P."/>
            <person name="Vilgalys R."/>
            <person name="Henrissat B."/>
            <person name="Grigoriev I.V."/>
            <person name="Hibbett D."/>
            <person name="Nagy L.G."/>
            <person name="Martin F.M."/>
        </authorList>
    </citation>
    <scope>NUCLEOTIDE SEQUENCE</scope>
    <source>
        <strain evidence="2">BED1</strain>
    </source>
</reference>
<proteinExistence type="predicted"/>
<gene>
    <name evidence="2" type="ORF">L210DRAFT_3499673</name>
</gene>
<feature type="compositionally biased region" description="Low complexity" evidence="1">
    <location>
        <begin position="1"/>
        <end position="21"/>
    </location>
</feature>
<dbReference type="AlphaFoldDB" id="A0AAD4C9G5"/>